<sequence>MAARPYTYLDLADWEDPGDARASRNWLEETIMLVDYRRTRLSELSRTAVDCFGDGAATGEYRHFVPWSWMVRRIAETVTTTDMTGADTVDWLRARMRGLGIADLGALDPRADRTAFDTWFSWTVDQLCDWPRNVYRWPLSTGHAGGTALDLPLDLPGGPIVPTALKMRLLDARRSLITWLDVPSTV</sequence>
<proteinExistence type="predicted"/>
<keyword evidence="2" id="KW-1185">Reference proteome</keyword>
<dbReference type="Proteomes" id="UP001596074">
    <property type="component" value="Unassembled WGS sequence"/>
</dbReference>
<comment type="caution">
    <text evidence="1">The sequence shown here is derived from an EMBL/GenBank/DDBJ whole genome shotgun (WGS) entry which is preliminary data.</text>
</comment>
<evidence type="ECO:0000313" key="1">
    <source>
        <dbReference type="EMBL" id="MFC5744523.1"/>
    </source>
</evidence>
<organism evidence="1 2">
    <name type="scientific">Actinomadura rugatobispora</name>
    <dbReference type="NCBI Taxonomy" id="1994"/>
    <lineage>
        <taxon>Bacteria</taxon>
        <taxon>Bacillati</taxon>
        <taxon>Actinomycetota</taxon>
        <taxon>Actinomycetes</taxon>
        <taxon>Streptosporangiales</taxon>
        <taxon>Thermomonosporaceae</taxon>
        <taxon>Actinomadura</taxon>
    </lineage>
</organism>
<gene>
    <name evidence="1" type="ORF">ACFPZN_02725</name>
</gene>
<evidence type="ECO:0000313" key="2">
    <source>
        <dbReference type="Proteomes" id="UP001596074"/>
    </source>
</evidence>
<name>A0ABW0ZQ27_9ACTN</name>
<dbReference type="EMBL" id="JBHSON010000003">
    <property type="protein sequence ID" value="MFC5744523.1"/>
    <property type="molecule type" value="Genomic_DNA"/>
</dbReference>
<dbReference type="RefSeq" id="WP_378279766.1">
    <property type="nucleotide sequence ID" value="NZ_JBHSON010000003.1"/>
</dbReference>
<accession>A0ABW0ZQ27</accession>
<protein>
    <submittedName>
        <fullName evidence="1">Uncharacterized protein</fullName>
    </submittedName>
</protein>
<reference evidence="2" key="1">
    <citation type="journal article" date="2019" name="Int. J. Syst. Evol. Microbiol.">
        <title>The Global Catalogue of Microorganisms (GCM) 10K type strain sequencing project: providing services to taxonomists for standard genome sequencing and annotation.</title>
        <authorList>
            <consortium name="The Broad Institute Genomics Platform"/>
            <consortium name="The Broad Institute Genome Sequencing Center for Infectious Disease"/>
            <person name="Wu L."/>
            <person name="Ma J."/>
        </authorList>
    </citation>
    <scope>NUCLEOTIDE SEQUENCE [LARGE SCALE GENOMIC DNA]</scope>
    <source>
        <strain evidence="2">KCTC 42087</strain>
    </source>
</reference>